<name>A0A5C3LR49_9AGAR</name>
<evidence type="ECO:0000313" key="1">
    <source>
        <dbReference type="EMBL" id="TFK35067.1"/>
    </source>
</evidence>
<sequence>MLPSIFYSLKSCLYLYKNDNNASEIVRSMPARFVRLDADLPPEAQQALVEKCFVQPQVLATATRLRAWYKKAPALDFQGKRKEIHSLLDDLNRDVNVAFVNESNGEGLLAEVVDGLDTLYEKKKIIEILEDIGSILEWRALPRLLYGGNRSLVDSDDYDDYDENMNMYFNEEDEEDEEYDITSSLPLYETLANLDSPLTEAN</sequence>
<dbReference type="Proteomes" id="UP000308652">
    <property type="component" value="Unassembled WGS sequence"/>
</dbReference>
<evidence type="ECO:0000313" key="2">
    <source>
        <dbReference type="Proteomes" id="UP000308652"/>
    </source>
</evidence>
<dbReference type="EMBL" id="ML213625">
    <property type="protein sequence ID" value="TFK35067.1"/>
    <property type="molecule type" value="Genomic_DNA"/>
</dbReference>
<protein>
    <submittedName>
        <fullName evidence="1">Uncharacterized protein</fullName>
    </submittedName>
</protein>
<proteinExistence type="predicted"/>
<accession>A0A5C3LR49</accession>
<dbReference type="AlphaFoldDB" id="A0A5C3LR49"/>
<gene>
    <name evidence="1" type="ORF">BDQ12DRAFT_668910</name>
</gene>
<keyword evidence="2" id="KW-1185">Reference proteome</keyword>
<reference evidence="1 2" key="1">
    <citation type="journal article" date="2019" name="Nat. Ecol. Evol.">
        <title>Megaphylogeny resolves global patterns of mushroom evolution.</title>
        <authorList>
            <person name="Varga T."/>
            <person name="Krizsan K."/>
            <person name="Foldi C."/>
            <person name="Dima B."/>
            <person name="Sanchez-Garcia M."/>
            <person name="Sanchez-Ramirez S."/>
            <person name="Szollosi G.J."/>
            <person name="Szarkandi J.G."/>
            <person name="Papp V."/>
            <person name="Albert L."/>
            <person name="Andreopoulos W."/>
            <person name="Angelini C."/>
            <person name="Antonin V."/>
            <person name="Barry K.W."/>
            <person name="Bougher N.L."/>
            <person name="Buchanan P."/>
            <person name="Buyck B."/>
            <person name="Bense V."/>
            <person name="Catcheside P."/>
            <person name="Chovatia M."/>
            <person name="Cooper J."/>
            <person name="Damon W."/>
            <person name="Desjardin D."/>
            <person name="Finy P."/>
            <person name="Geml J."/>
            <person name="Haridas S."/>
            <person name="Hughes K."/>
            <person name="Justo A."/>
            <person name="Karasinski D."/>
            <person name="Kautmanova I."/>
            <person name="Kiss B."/>
            <person name="Kocsube S."/>
            <person name="Kotiranta H."/>
            <person name="LaButti K.M."/>
            <person name="Lechner B.E."/>
            <person name="Liimatainen K."/>
            <person name="Lipzen A."/>
            <person name="Lukacs Z."/>
            <person name="Mihaltcheva S."/>
            <person name="Morgado L.N."/>
            <person name="Niskanen T."/>
            <person name="Noordeloos M.E."/>
            <person name="Ohm R.A."/>
            <person name="Ortiz-Santana B."/>
            <person name="Ovrebo C."/>
            <person name="Racz N."/>
            <person name="Riley R."/>
            <person name="Savchenko A."/>
            <person name="Shiryaev A."/>
            <person name="Soop K."/>
            <person name="Spirin V."/>
            <person name="Szebenyi C."/>
            <person name="Tomsovsky M."/>
            <person name="Tulloss R.E."/>
            <person name="Uehling J."/>
            <person name="Grigoriev I.V."/>
            <person name="Vagvolgyi C."/>
            <person name="Papp T."/>
            <person name="Martin F.M."/>
            <person name="Miettinen O."/>
            <person name="Hibbett D.S."/>
            <person name="Nagy L.G."/>
        </authorList>
    </citation>
    <scope>NUCLEOTIDE SEQUENCE [LARGE SCALE GENOMIC DNA]</scope>
    <source>
        <strain evidence="1 2">CBS 166.37</strain>
    </source>
</reference>
<dbReference type="OrthoDB" id="2742205at2759"/>
<organism evidence="1 2">
    <name type="scientific">Crucibulum laeve</name>
    <dbReference type="NCBI Taxonomy" id="68775"/>
    <lineage>
        <taxon>Eukaryota</taxon>
        <taxon>Fungi</taxon>
        <taxon>Dikarya</taxon>
        <taxon>Basidiomycota</taxon>
        <taxon>Agaricomycotina</taxon>
        <taxon>Agaricomycetes</taxon>
        <taxon>Agaricomycetidae</taxon>
        <taxon>Agaricales</taxon>
        <taxon>Agaricineae</taxon>
        <taxon>Nidulariaceae</taxon>
        <taxon>Crucibulum</taxon>
    </lineage>
</organism>